<dbReference type="PANTHER" id="PTHR19432:SF35">
    <property type="entry name" value="SOLUTE CARRIER FAMILY 45 MEMBER 3 ISOFORM X1"/>
    <property type="match status" value="1"/>
</dbReference>
<evidence type="ECO:0000256" key="1">
    <source>
        <dbReference type="ARBA" id="ARBA00004141"/>
    </source>
</evidence>
<keyword evidence="4 7" id="KW-1133">Transmembrane helix</keyword>
<feature type="non-terminal residue" evidence="8">
    <location>
        <position position="576"/>
    </location>
</feature>
<feature type="transmembrane region" description="Helical" evidence="7">
    <location>
        <begin position="449"/>
        <end position="473"/>
    </location>
</feature>
<dbReference type="InterPro" id="IPR036259">
    <property type="entry name" value="MFS_trans_sf"/>
</dbReference>
<dbReference type="PANTHER" id="PTHR19432">
    <property type="entry name" value="SUGAR TRANSPORTER"/>
    <property type="match status" value="1"/>
</dbReference>
<keyword evidence="3 7" id="KW-0812">Transmembrane</keyword>
<evidence type="ECO:0008006" key="10">
    <source>
        <dbReference type="Google" id="ProtNLM"/>
    </source>
</evidence>
<feature type="non-terminal residue" evidence="8">
    <location>
        <position position="1"/>
    </location>
</feature>
<feature type="region of interest" description="Disordered" evidence="6">
    <location>
        <begin position="379"/>
        <end position="398"/>
    </location>
</feature>
<dbReference type="Gene3D" id="1.20.1250.20">
    <property type="entry name" value="MFS general substrate transporter like domains"/>
    <property type="match status" value="1"/>
</dbReference>
<name>A0A9P4SFG0_9PEZI</name>
<comment type="subcellular location">
    <subcellularLocation>
        <location evidence="1">Membrane</location>
        <topology evidence="1">Multi-pass membrane protein</topology>
    </subcellularLocation>
</comment>
<protein>
    <recommendedName>
        <fullName evidence="10">Sucrose transporter</fullName>
    </recommendedName>
</protein>
<feature type="region of interest" description="Disordered" evidence="6">
    <location>
        <begin position="1"/>
        <end position="33"/>
    </location>
</feature>
<organism evidence="8 9">
    <name type="scientific">Patellaria atrata CBS 101060</name>
    <dbReference type="NCBI Taxonomy" id="1346257"/>
    <lineage>
        <taxon>Eukaryota</taxon>
        <taxon>Fungi</taxon>
        <taxon>Dikarya</taxon>
        <taxon>Ascomycota</taxon>
        <taxon>Pezizomycotina</taxon>
        <taxon>Dothideomycetes</taxon>
        <taxon>Dothideomycetes incertae sedis</taxon>
        <taxon>Patellariales</taxon>
        <taxon>Patellariaceae</taxon>
        <taxon>Patellaria</taxon>
    </lineage>
</organism>
<evidence type="ECO:0000256" key="6">
    <source>
        <dbReference type="SAM" id="MobiDB-lite"/>
    </source>
</evidence>
<keyword evidence="9" id="KW-1185">Reference proteome</keyword>
<evidence type="ECO:0000256" key="3">
    <source>
        <dbReference type="ARBA" id="ARBA00022692"/>
    </source>
</evidence>
<dbReference type="Pfam" id="PF03209">
    <property type="entry name" value="PUCC"/>
    <property type="match status" value="1"/>
</dbReference>
<dbReference type="AlphaFoldDB" id="A0A9P4SFG0"/>
<gene>
    <name evidence="8" type="ORF">M501DRAFT_921053</name>
</gene>
<feature type="transmembrane region" description="Helical" evidence="7">
    <location>
        <begin position="299"/>
        <end position="321"/>
    </location>
</feature>
<evidence type="ECO:0000313" key="9">
    <source>
        <dbReference type="Proteomes" id="UP000799429"/>
    </source>
</evidence>
<evidence type="ECO:0000256" key="2">
    <source>
        <dbReference type="ARBA" id="ARBA00022448"/>
    </source>
</evidence>
<dbReference type="OrthoDB" id="28755at2759"/>
<feature type="transmembrane region" description="Helical" evidence="7">
    <location>
        <begin position="45"/>
        <end position="64"/>
    </location>
</feature>
<dbReference type="SUPFAM" id="SSF103473">
    <property type="entry name" value="MFS general substrate transporter"/>
    <property type="match status" value="1"/>
</dbReference>
<evidence type="ECO:0000256" key="5">
    <source>
        <dbReference type="ARBA" id="ARBA00023136"/>
    </source>
</evidence>
<sequence>EPINENSPLLEPRASEQTEVSDIASPGTLDEEDWNVDTKEETKSVWYLILLTITGGGLQISWSVETSNFSPYLLSLGLSKSLLALVWIAGPLSGVLVQPYVGLRSDNSRSRFGKRRPFIIGGAAATIVSLMMLAWAREIVGGFLSMFGVDPQSNGTRVSIIVFASAFVYILDFAINVIQAAIRAFVVDCAPTHQQEAANAWILRSGGAGNIVAYMFGSVNLPKMLPFLGDSQFKGLCAIASLALVLTVSVSCGSIGERDARFEPPPENTGTGLISFFTGLFRSMRRLPPQIKKVCQVQFFAWMGWFPFLFYITTYCGEIYADPLFEENPNMSESEIDAVFEKATRIATRALLIFAITTFTASIVLPFVIQPTYEAPQEVTPTPLTPTSSGLLPSKSSKLSSSQRTSRLLSLFPSFRISSLTLRRAWLLSHIFFAFLMFMTFFVSSVPAATALIALIGLPWALTGWAPFALISSEISKRDAIRRGLLRAPPTRDGQLLADGVTEAEDQAGVVLGIHNVAVAAPQAVATLVASVIFKFTQLPRGAPGDNSVAWVLRFGGLSALVAAYLTTKVAEERKD</sequence>
<evidence type="ECO:0000256" key="7">
    <source>
        <dbReference type="SAM" id="Phobius"/>
    </source>
</evidence>
<feature type="transmembrane region" description="Helical" evidence="7">
    <location>
        <begin position="76"/>
        <end position="97"/>
    </location>
</feature>
<feature type="transmembrane region" description="Helical" evidence="7">
    <location>
        <begin position="350"/>
        <end position="369"/>
    </location>
</feature>
<feature type="compositionally biased region" description="Low complexity" evidence="6">
    <location>
        <begin position="380"/>
        <end position="398"/>
    </location>
</feature>
<keyword evidence="2" id="KW-0813">Transport</keyword>
<feature type="transmembrane region" description="Helical" evidence="7">
    <location>
        <begin position="118"/>
        <end position="136"/>
    </location>
</feature>
<dbReference type="GO" id="GO:0008506">
    <property type="term" value="F:sucrose:proton symporter activity"/>
    <property type="evidence" value="ECO:0007669"/>
    <property type="project" value="TreeGrafter"/>
</dbReference>
<dbReference type="Proteomes" id="UP000799429">
    <property type="component" value="Unassembled WGS sequence"/>
</dbReference>
<evidence type="ECO:0000256" key="4">
    <source>
        <dbReference type="ARBA" id="ARBA00022989"/>
    </source>
</evidence>
<dbReference type="GO" id="GO:0005886">
    <property type="term" value="C:plasma membrane"/>
    <property type="evidence" value="ECO:0007669"/>
    <property type="project" value="TreeGrafter"/>
</dbReference>
<comment type="caution">
    <text evidence="8">The sequence shown here is derived from an EMBL/GenBank/DDBJ whole genome shotgun (WGS) entry which is preliminary data.</text>
</comment>
<evidence type="ECO:0000313" key="8">
    <source>
        <dbReference type="EMBL" id="KAF2841419.1"/>
    </source>
</evidence>
<dbReference type="InterPro" id="IPR004896">
    <property type="entry name" value="PucC-rel"/>
</dbReference>
<reference evidence="8" key="1">
    <citation type="journal article" date="2020" name="Stud. Mycol.">
        <title>101 Dothideomycetes genomes: a test case for predicting lifestyles and emergence of pathogens.</title>
        <authorList>
            <person name="Haridas S."/>
            <person name="Albert R."/>
            <person name="Binder M."/>
            <person name="Bloem J."/>
            <person name="Labutti K."/>
            <person name="Salamov A."/>
            <person name="Andreopoulos B."/>
            <person name="Baker S."/>
            <person name="Barry K."/>
            <person name="Bills G."/>
            <person name="Bluhm B."/>
            <person name="Cannon C."/>
            <person name="Castanera R."/>
            <person name="Culley D."/>
            <person name="Daum C."/>
            <person name="Ezra D."/>
            <person name="Gonzalez J."/>
            <person name="Henrissat B."/>
            <person name="Kuo A."/>
            <person name="Liang C."/>
            <person name="Lipzen A."/>
            <person name="Lutzoni F."/>
            <person name="Magnuson J."/>
            <person name="Mondo S."/>
            <person name="Nolan M."/>
            <person name="Ohm R."/>
            <person name="Pangilinan J."/>
            <person name="Park H.-J."/>
            <person name="Ramirez L."/>
            <person name="Alfaro M."/>
            <person name="Sun H."/>
            <person name="Tritt A."/>
            <person name="Yoshinaga Y."/>
            <person name="Zwiers L.-H."/>
            <person name="Turgeon B."/>
            <person name="Goodwin S."/>
            <person name="Spatafora J."/>
            <person name="Crous P."/>
            <person name="Grigoriev I."/>
        </authorList>
    </citation>
    <scope>NUCLEOTIDE SEQUENCE</scope>
    <source>
        <strain evidence="8">CBS 101060</strain>
    </source>
</reference>
<accession>A0A9P4SFG0</accession>
<proteinExistence type="predicted"/>
<dbReference type="EMBL" id="MU006091">
    <property type="protein sequence ID" value="KAF2841419.1"/>
    <property type="molecule type" value="Genomic_DNA"/>
</dbReference>
<feature type="transmembrane region" description="Helical" evidence="7">
    <location>
        <begin position="425"/>
        <end position="443"/>
    </location>
</feature>
<keyword evidence="5 7" id="KW-0472">Membrane</keyword>
<feature type="transmembrane region" description="Helical" evidence="7">
    <location>
        <begin position="156"/>
        <end position="175"/>
    </location>
</feature>